<evidence type="ECO:0000313" key="3">
    <source>
        <dbReference type="Proteomes" id="UP000002735"/>
    </source>
</evidence>
<evidence type="ECO:0000256" key="1">
    <source>
        <dbReference type="SAM" id="SignalP"/>
    </source>
</evidence>
<name>C6CEI7_DICC1</name>
<dbReference type="KEGG" id="dze:Dd1591_1434"/>
<dbReference type="SUPFAM" id="SSF81853">
    <property type="entry name" value="Family 10 polysaccharide lyase"/>
    <property type="match status" value="1"/>
</dbReference>
<sequence length="460" mass="49181" precursor="true">MSYPHTRLSLLSLSLFAGLSAGLLASSPGYAAVAGCGQNCIDYLRENVQARPLTAASIATVSDATLRTQFTNYLATSASARSADKAALAAERKGMTTVPAPRGSGKNNLATMPLNQSGTYYQSAEALAIAQEIISFQIPSGGWGKNMSRTGVARTQGQSYIVDEIDPSESGSWRYVGTIDNGATTTELRYLAKVQAARTGSSETATLQASIVRGIKYLIAAQYPNGGWPQVYPLAGSYNDAITLNDDAMLRVVMLLNEIGNSSNSDFAFLDRNLRNSAAQAATKGTTWLVNNQVKVSGEWTIWGQQHDMLTQLPTAARAFEMAALSSAESAKITAFLMTLPNPDAKMRRAVYAAADFFTATRISGQSWSNGKLSSSPNGVLWARFYDLDAYTPSASSVAKRSQTLFGDRPDTHATSAYGLVFSSIASVSTERLTGYAQYNSSPQSVLTTFATWSKSNPRP</sequence>
<proteinExistence type="predicted"/>
<dbReference type="RefSeq" id="WP_012769171.1">
    <property type="nucleotide sequence ID" value="NC_012912.1"/>
</dbReference>
<dbReference type="GO" id="GO:0016829">
    <property type="term" value="F:lyase activity"/>
    <property type="evidence" value="ECO:0007669"/>
    <property type="project" value="UniProtKB-KW"/>
</dbReference>
<dbReference type="NCBIfam" id="TIGR02474">
    <property type="entry name" value="pec_lyase"/>
    <property type="match status" value="1"/>
</dbReference>
<dbReference type="STRING" id="561229.Dd1591_1434"/>
<dbReference type="Proteomes" id="UP000002735">
    <property type="component" value="Chromosome"/>
</dbReference>
<accession>C6CEI7</accession>
<reference evidence="2 3" key="1">
    <citation type="submission" date="2009-06" db="EMBL/GenBank/DDBJ databases">
        <title>Complete sequence of Dickeya zeae Ech1591.</title>
        <authorList>
            <consortium name="US DOE Joint Genome Institute"/>
            <person name="Lucas S."/>
            <person name="Copeland A."/>
            <person name="Lapidus A."/>
            <person name="Glavina del Rio T."/>
            <person name="Tice H."/>
            <person name="Bruce D."/>
            <person name="Goodwin L."/>
            <person name="Pitluck S."/>
            <person name="Chertkov O."/>
            <person name="Brettin T."/>
            <person name="Detter J.C."/>
            <person name="Han C."/>
            <person name="Larimer F."/>
            <person name="Land M."/>
            <person name="Hauser L."/>
            <person name="Kyrpides N."/>
            <person name="Ovchinnikova G."/>
            <person name="Balakrishnan V."/>
            <person name="Glasner J."/>
            <person name="Perna N.T."/>
        </authorList>
    </citation>
    <scope>NUCLEOTIDE SEQUENCE [LARGE SCALE GENOMIC DNA]</scope>
    <source>
        <strain evidence="2 3">Ech1591</strain>
    </source>
</reference>
<dbReference type="HOGENOM" id="CLU_053823_0_0_6"/>
<dbReference type="eggNOG" id="COG1657">
    <property type="taxonomic scope" value="Bacteria"/>
</dbReference>
<keyword evidence="2" id="KW-0456">Lyase</keyword>
<gene>
    <name evidence="2" type="ordered locus">Dd1591_1434</name>
</gene>
<dbReference type="GeneID" id="45079541"/>
<dbReference type="OrthoDB" id="9804686at2"/>
<dbReference type="EMBL" id="CP001655">
    <property type="protein sequence ID" value="ACT06296.1"/>
    <property type="molecule type" value="Genomic_DNA"/>
</dbReference>
<dbReference type="InterPro" id="IPR012669">
    <property type="entry name" value="Pectate_lyase"/>
</dbReference>
<evidence type="ECO:0000313" key="2">
    <source>
        <dbReference type="EMBL" id="ACT06296.1"/>
    </source>
</evidence>
<dbReference type="Pfam" id="PF09492">
    <property type="entry name" value="Pec_lyase"/>
    <property type="match status" value="1"/>
</dbReference>
<protein>
    <submittedName>
        <fullName evidence="2">Pectate lyase</fullName>
    </submittedName>
</protein>
<organism evidence="2 3">
    <name type="scientific">Dickeya chrysanthemi (strain Ech1591)</name>
    <name type="common">Dickeya zeae (strain Ech1591)</name>
    <dbReference type="NCBI Taxonomy" id="561229"/>
    <lineage>
        <taxon>Bacteria</taxon>
        <taxon>Pseudomonadati</taxon>
        <taxon>Pseudomonadota</taxon>
        <taxon>Gammaproteobacteria</taxon>
        <taxon>Enterobacterales</taxon>
        <taxon>Pectobacteriaceae</taxon>
        <taxon>Dickeya</taxon>
    </lineage>
</organism>
<feature type="signal peptide" evidence="1">
    <location>
        <begin position="1"/>
        <end position="31"/>
    </location>
</feature>
<dbReference type="CAZy" id="PL10">
    <property type="family name" value="Polysaccharide Lyase Family 10"/>
</dbReference>
<feature type="chain" id="PRO_5002963200" evidence="1">
    <location>
        <begin position="32"/>
        <end position="460"/>
    </location>
</feature>
<dbReference type="AlphaFoldDB" id="C6CEI7"/>
<keyword evidence="1" id="KW-0732">Signal</keyword>
<dbReference type="Gene3D" id="1.50.10.20">
    <property type="match status" value="1"/>
</dbReference>